<dbReference type="EMBL" id="BKCJ010991373">
    <property type="protein sequence ID" value="GFC61844.1"/>
    <property type="molecule type" value="Genomic_DNA"/>
</dbReference>
<gene>
    <name evidence="1" type="ORF">Tci_833814</name>
</gene>
<dbReference type="PANTHER" id="PTHR24559:SF444">
    <property type="entry name" value="REVERSE TRANSCRIPTASE DOMAIN-CONTAINING PROTEIN"/>
    <property type="match status" value="1"/>
</dbReference>
<dbReference type="PANTHER" id="PTHR24559">
    <property type="entry name" value="TRANSPOSON TY3-I GAG-POL POLYPROTEIN"/>
    <property type="match status" value="1"/>
</dbReference>
<dbReference type="InterPro" id="IPR043502">
    <property type="entry name" value="DNA/RNA_pol_sf"/>
</dbReference>
<keyword evidence="1" id="KW-0808">Transferase</keyword>
<sequence>MMANKIDVIESACEEYSQEVLGFSNVTTSGTPTPHNNPIVFATSPTLTPFGDSDFLLFEEADAFLGLEDDPDSPKINPFYYDPEGDILLLEAILNSEPSPPLLNQEQNLPSFKEELKAYEAQTVKSSVDEPPKVELKDLPHHLEYAFLEGDNKLPVIIAKELRGEEKSALIKVLKSHKRAIAWKLSDIQGINPEFCTHKILMEEDYKPAVQHQRRVNPKIHDVIKKEVEKLLDAGLIYPISDSPWVSPVHCVPKKDGFTVVENEENELIPTRLVIGWR</sequence>
<accession>A0A699QHD4</accession>
<evidence type="ECO:0000313" key="1">
    <source>
        <dbReference type="EMBL" id="GFC61844.1"/>
    </source>
</evidence>
<protein>
    <submittedName>
        <fullName evidence="1">Reverse transcriptase domain-containing protein</fullName>
    </submittedName>
</protein>
<dbReference type="Gene3D" id="3.10.10.10">
    <property type="entry name" value="HIV Type 1 Reverse Transcriptase, subunit A, domain 1"/>
    <property type="match status" value="1"/>
</dbReference>
<dbReference type="AlphaFoldDB" id="A0A699QHD4"/>
<dbReference type="SUPFAM" id="SSF56672">
    <property type="entry name" value="DNA/RNA polymerases"/>
    <property type="match status" value="1"/>
</dbReference>
<name>A0A699QHD4_TANCI</name>
<keyword evidence="1" id="KW-0695">RNA-directed DNA polymerase</keyword>
<reference evidence="1" key="1">
    <citation type="journal article" date="2019" name="Sci. Rep.">
        <title>Draft genome of Tanacetum cinerariifolium, the natural source of mosquito coil.</title>
        <authorList>
            <person name="Yamashiro T."/>
            <person name="Shiraishi A."/>
            <person name="Satake H."/>
            <person name="Nakayama K."/>
        </authorList>
    </citation>
    <scope>NUCLEOTIDE SEQUENCE</scope>
</reference>
<feature type="non-terminal residue" evidence="1">
    <location>
        <position position="278"/>
    </location>
</feature>
<proteinExistence type="predicted"/>
<dbReference type="InterPro" id="IPR053134">
    <property type="entry name" value="RNA-dir_DNA_polymerase"/>
</dbReference>
<comment type="caution">
    <text evidence="1">The sequence shown here is derived from an EMBL/GenBank/DDBJ whole genome shotgun (WGS) entry which is preliminary data.</text>
</comment>
<dbReference type="GO" id="GO:0003964">
    <property type="term" value="F:RNA-directed DNA polymerase activity"/>
    <property type="evidence" value="ECO:0007669"/>
    <property type="project" value="UniProtKB-KW"/>
</dbReference>
<organism evidence="1">
    <name type="scientific">Tanacetum cinerariifolium</name>
    <name type="common">Dalmatian daisy</name>
    <name type="synonym">Chrysanthemum cinerariifolium</name>
    <dbReference type="NCBI Taxonomy" id="118510"/>
    <lineage>
        <taxon>Eukaryota</taxon>
        <taxon>Viridiplantae</taxon>
        <taxon>Streptophyta</taxon>
        <taxon>Embryophyta</taxon>
        <taxon>Tracheophyta</taxon>
        <taxon>Spermatophyta</taxon>
        <taxon>Magnoliopsida</taxon>
        <taxon>eudicotyledons</taxon>
        <taxon>Gunneridae</taxon>
        <taxon>Pentapetalae</taxon>
        <taxon>asterids</taxon>
        <taxon>campanulids</taxon>
        <taxon>Asterales</taxon>
        <taxon>Asteraceae</taxon>
        <taxon>Asteroideae</taxon>
        <taxon>Anthemideae</taxon>
        <taxon>Anthemidinae</taxon>
        <taxon>Tanacetum</taxon>
    </lineage>
</organism>
<keyword evidence="1" id="KW-0548">Nucleotidyltransferase</keyword>